<evidence type="ECO:0000256" key="10">
    <source>
        <dbReference type="ARBA" id="ARBA00023264"/>
    </source>
</evidence>
<dbReference type="Gene3D" id="1.20.120.1760">
    <property type="match status" value="1"/>
</dbReference>
<evidence type="ECO:0000256" key="13">
    <source>
        <dbReference type="SAM" id="Phobius"/>
    </source>
</evidence>
<dbReference type="InterPro" id="IPR048254">
    <property type="entry name" value="CDP_ALCOHOL_P_TRANSF_CS"/>
</dbReference>
<dbReference type="GO" id="GO:0008444">
    <property type="term" value="F:CDP-diacylglycerol-glycerol-3-phosphate 3-phosphatidyltransferase activity"/>
    <property type="evidence" value="ECO:0007669"/>
    <property type="project" value="UniProtKB-UniRule"/>
</dbReference>
<keyword evidence="5 13" id="KW-0812">Transmembrane</keyword>
<evidence type="ECO:0000256" key="1">
    <source>
        <dbReference type="ARBA" id="ARBA00004141"/>
    </source>
</evidence>
<keyword evidence="9" id="KW-0594">Phospholipid biosynthesis</keyword>
<dbReference type="Proteomes" id="UP000218399">
    <property type="component" value="Unassembled WGS sequence"/>
</dbReference>
<feature type="transmembrane region" description="Helical" evidence="13">
    <location>
        <begin position="176"/>
        <end position="199"/>
    </location>
</feature>
<evidence type="ECO:0000256" key="9">
    <source>
        <dbReference type="ARBA" id="ARBA00023209"/>
    </source>
</evidence>
<keyword evidence="15" id="KW-1185">Reference proteome</keyword>
<dbReference type="InterPro" id="IPR000462">
    <property type="entry name" value="CDP-OH_P_trans"/>
</dbReference>
<dbReference type="AlphaFoldDB" id="A0A2A2EDM6"/>
<sequence>MEKRSSNRSSLWDGWNTPPNLVTFSRIILVVVFLGLYIGAGQWGSRNIGMRWAAAVIFIIAASTDKIDGWMARKYHQVTELGKLMDPIADKLLTLGTLIVAACLNEFGITWLGWVVTALFLIREIGITVMRFSVIDHDGHVIAASQLGKYKTLTQCLGLGLLLLPVWSFVPAGAHPLWLTVYFVITYTLIYFSLILCLYSGWQYVSAVLNASKSKKGAASRQQDGDAMAPHGGR</sequence>
<proteinExistence type="inferred from homology"/>
<dbReference type="PROSITE" id="PS00379">
    <property type="entry name" value="CDP_ALCOHOL_P_TRANSF"/>
    <property type="match status" value="1"/>
</dbReference>
<comment type="similarity">
    <text evidence="2 12">Belongs to the CDP-alcohol phosphatidyltransferase class-I family.</text>
</comment>
<keyword evidence="7" id="KW-0443">Lipid metabolism</keyword>
<evidence type="ECO:0000256" key="2">
    <source>
        <dbReference type="ARBA" id="ARBA00010441"/>
    </source>
</evidence>
<dbReference type="EC" id="2.7.8.5" evidence="11"/>
<keyword evidence="8 13" id="KW-0472">Membrane</keyword>
<dbReference type="InterPro" id="IPR043130">
    <property type="entry name" value="CDP-OH_PTrfase_TM_dom"/>
</dbReference>
<comment type="caution">
    <text evidence="14">The sequence shown here is derived from an EMBL/GenBank/DDBJ whole genome shotgun (WGS) entry which is preliminary data.</text>
</comment>
<evidence type="ECO:0000256" key="8">
    <source>
        <dbReference type="ARBA" id="ARBA00023136"/>
    </source>
</evidence>
<name>A0A2A2EDM6_9BIFI</name>
<evidence type="ECO:0000256" key="3">
    <source>
        <dbReference type="ARBA" id="ARBA00022516"/>
    </source>
</evidence>
<evidence type="ECO:0000256" key="6">
    <source>
        <dbReference type="ARBA" id="ARBA00022989"/>
    </source>
</evidence>
<gene>
    <name evidence="14" type="ORF">B1526_1567</name>
</gene>
<organism evidence="14 15">
    <name type="scientific">Bifidobacterium criceti</name>
    <dbReference type="NCBI Taxonomy" id="1960969"/>
    <lineage>
        <taxon>Bacteria</taxon>
        <taxon>Bacillati</taxon>
        <taxon>Actinomycetota</taxon>
        <taxon>Actinomycetes</taxon>
        <taxon>Bifidobacteriales</taxon>
        <taxon>Bifidobacteriaceae</taxon>
        <taxon>Bifidobacterium</taxon>
    </lineage>
</organism>
<dbReference type="PANTHER" id="PTHR14269">
    <property type="entry name" value="CDP-DIACYLGLYCEROL--GLYCEROL-3-PHOSPHATE 3-PHOSPHATIDYLTRANSFERASE-RELATED"/>
    <property type="match status" value="1"/>
</dbReference>
<dbReference type="UniPathway" id="UPA00085"/>
<feature type="transmembrane region" description="Helical" evidence="13">
    <location>
        <begin position="92"/>
        <end position="122"/>
    </location>
</feature>
<dbReference type="InterPro" id="IPR004570">
    <property type="entry name" value="Phosphatidylglycerol_P_synth"/>
</dbReference>
<comment type="subcellular location">
    <subcellularLocation>
        <location evidence="1">Membrane</location>
        <topology evidence="1">Multi-pass membrane protein</topology>
    </subcellularLocation>
</comment>
<keyword evidence="10" id="KW-1208">Phospholipid metabolism</keyword>
<evidence type="ECO:0000313" key="14">
    <source>
        <dbReference type="EMBL" id="PAU67067.1"/>
    </source>
</evidence>
<evidence type="ECO:0000256" key="5">
    <source>
        <dbReference type="ARBA" id="ARBA00022692"/>
    </source>
</evidence>
<dbReference type="EMBL" id="MVOH01000017">
    <property type="protein sequence ID" value="PAU67067.1"/>
    <property type="molecule type" value="Genomic_DNA"/>
</dbReference>
<dbReference type="GO" id="GO:0016020">
    <property type="term" value="C:membrane"/>
    <property type="evidence" value="ECO:0007669"/>
    <property type="project" value="UniProtKB-SubCell"/>
</dbReference>
<keyword evidence="6 13" id="KW-1133">Transmembrane helix</keyword>
<dbReference type="PANTHER" id="PTHR14269:SF62">
    <property type="entry name" value="CDP-DIACYLGLYCEROL--GLYCEROL-3-PHOSPHATE 3-PHOSPHATIDYLTRANSFERASE 1, CHLOROPLASTIC"/>
    <property type="match status" value="1"/>
</dbReference>
<dbReference type="RefSeq" id="WP_162287960.1">
    <property type="nucleotide sequence ID" value="NZ_MVOH01000017.1"/>
</dbReference>
<feature type="transmembrane region" description="Helical" evidence="13">
    <location>
        <begin position="152"/>
        <end position="170"/>
    </location>
</feature>
<dbReference type="Pfam" id="PF01066">
    <property type="entry name" value="CDP-OH_P_transf"/>
    <property type="match status" value="1"/>
</dbReference>
<reference evidence="14 15" key="1">
    <citation type="journal article" date="2017" name="ISME J.">
        <title>Unveiling bifidobacterial biogeography across the mammalian branch of the tree of life.</title>
        <authorList>
            <person name="Milani C."/>
            <person name="Mangifesta M."/>
            <person name="Mancabelli L."/>
            <person name="Lugli G.A."/>
            <person name="James K."/>
            <person name="Duranti S."/>
            <person name="Turroni F."/>
            <person name="Ferrario C."/>
            <person name="Ossiprandi M.C."/>
            <person name="van Sinderen D."/>
            <person name="Ventura M."/>
        </authorList>
    </citation>
    <scope>NUCLEOTIDE SEQUENCE [LARGE SCALE GENOMIC DNA]</scope>
    <source>
        <strain evidence="15">Ham19E</strain>
    </source>
</reference>
<keyword evidence="4 12" id="KW-0808">Transferase</keyword>
<evidence type="ECO:0000313" key="15">
    <source>
        <dbReference type="Proteomes" id="UP000218399"/>
    </source>
</evidence>
<evidence type="ECO:0000256" key="4">
    <source>
        <dbReference type="ARBA" id="ARBA00022679"/>
    </source>
</evidence>
<dbReference type="InterPro" id="IPR050324">
    <property type="entry name" value="CDP-alcohol_PTase-I"/>
</dbReference>
<dbReference type="NCBIfam" id="TIGR00560">
    <property type="entry name" value="pgsA"/>
    <property type="match status" value="1"/>
</dbReference>
<keyword evidence="3" id="KW-0444">Lipid biosynthesis</keyword>
<evidence type="ECO:0000256" key="12">
    <source>
        <dbReference type="RuleBase" id="RU003750"/>
    </source>
</evidence>
<dbReference type="GO" id="GO:0046474">
    <property type="term" value="P:glycerophospholipid biosynthetic process"/>
    <property type="evidence" value="ECO:0007669"/>
    <property type="project" value="TreeGrafter"/>
</dbReference>
<feature type="transmembrane region" description="Helical" evidence="13">
    <location>
        <begin position="20"/>
        <end position="40"/>
    </location>
</feature>
<evidence type="ECO:0000256" key="11">
    <source>
        <dbReference type="NCBIfam" id="TIGR00560"/>
    </source>
</evidence>
<protein>
    <recommendedName>
        <fullName evidence="11">CDP-diacylglycerol--glycerol-3-phosphate 3-phosphatidyltransferase</fullName>
        <ecNumber evidence="11">2.7.8.5</ecNumber>
    </recommendedName>
</protein>
<evidence type="ECO:0000256" key="7">
    <source>
        <dbReference type="ARBA" id="ARBA00023098"/>
    </source>
</evidence>
<dbReference type="PIRSF" id="PIRSF000847">
    <property type="entry name" value="Phos_ph_gly_syn"/>
    <property type="match status" value="1"/>
</dbReference>
<accession>A0A2A2EDM6</accession>